<gene>
    <name evidence="2" type="ORF">ILEXP_LOCUS17165</name>
</gene>
<protein>
    <submittedName>
        <fullName evidence="2">Uncharacterized protein</fullName>
    </submittedName>
</protein>
<comment type="caution">
    <text evidence="2">The sequence shown here is derived from an EMBL/GenBank/DDBJ whole genome shotgun (WGS) entry which is preliminary data.</text>
</comment>
<evidence type="ECO:0000313" key="2">
    <source>
        <dbReference type="EMBL" id="CAK9149133.1"/>
    </source>
</evidence>
<evidence type="ECO:0000313" key="3">
    <source>
        <dbReference type="Proteomes" id="UP001642360"/>
    </source>
</evidence>
<proteinExistence type="predicted"/>
<reference evidence="2 3" key="1">
    <citation type="submission" date="2024-02" db="EMBL/GenBank/DDBJ databases">
        <authorList>
            <person name="Vignale AGUSTIN F."/>
            <person name="Sosa J E."/>
            <person name="Modenutti C."/>
        </authorList>
    </citation>
    <scope>NUCLEOTIDE SEQUENCE [LARGE SCALE GENOMIC DNA]</scope>
</reference>
<organism evidence="2 3">
    <name type="scientific">Ilex paraguariensis</name>
    <name type="common">yerba mate</name>
    <dbReference type="NCBI Taxonomy" id="185542"/>
    <lineage>
        <taxon>Eukaryota</taxon>
        <taxon>Viridiplantae</taxon>
        <taxon>Streptophyta</taxon>
        <taxon>Embryophyta</taxon>
        <taxon>Tracheophyta</taxon>
        <taxon>Spermatophyta</taxon>
        <taxon>Magnoliopsida</taxon>
        <taxon>eudicotyledons</taxon>
        <taxon>Gunneridae</taxon>
        <taxon>Pentapetalae</taxon>
        <taxon>asterids</taxon>
        <taxon>campanulids</taxon>
        <taxon>Aquifoliales</taxon>
        <taxon>Aquifoliaceae</taxon>
        <taxon>Ilex</taxon>
    </lineage>
</organism>
<dbReference type="AlphaFoldDB" id="A0ABC8RVX2"/>
<accession>A0ABC8RVX2</accession>
<feature type="compositionally biased region" description="Polar residues" evidence="1">
    <location>
        <begin position="87"/>
        <end position="96"/>
    </location>
</feature>
<dbReference type="EMBL" id="CAUOFW020001837">
    <property type="protein sequence ID" value="CAK9149133.1"/>
    <property type="molecule type" value="Genomic_DNA"/>
</dbReference>
<sequence length="196" mass="21227">GHFLHIQKLSDGFYKPHMPNMWSSSVLPSDEPDYRLVHYPASSTSQQSSFLQSAATTITPSRLDEPALEIPPQLQQLLAQPSSPSATTPDLGNQSPIEAHSPLLMPTDHVGPSASSLSLSSAPSSANSLQDTLYIDLPLDAPPLNSEPTQSLDTHSTTNIHLMLAREKARDQQTLLAQLDPTEPKTTKIALQRPHG</sequence>
<dbReference type="Proteomes" id="UP001642360">
    <property type="component" value="Unassembled WGS sequence"/>
</dbReference>
<keyword evidence="3" id="KW-1185">Reference proteome</keyword>
<feature type="region of interest" description="Disordered" evidence="1">
    <location>
        <begin position="79"/>
        <end position="125"/>
    </location>
</feature>
<feature type="non-terminal residue" evidence="2">
    <location>
        <position position="1"/>
    </location>
</feature>
<feature type="compositionally biased region" description="Low complexity" evidence="1">
    <location>
        <begin position="112"/>
        <end position="125"/>
    </location>
</feature>
<evidence type="ECO:0000256" key="1">
    <source>
        <dbReference type="SAM" id="MobiDB-lite"/>
    </source>
</evidence>
<name>A0ABC8RVX2_9AQUA</name>